<dbReference type="SUPFAM" id="SSF53067">
    <property type="entry name" value="Actin-like ATPase domain"/>
    <property type="match status" value="1"/>
</dbReference>
<dbReference type="InterPro" id="IPR005883">
    <property type="entry name" value="PilM"/>
</dbReference>
<dbReference type="AlphaFoldDB" id="A0A419EMU9"/>
<reference evidence="2 3" key="1">
    <citation type="journal article" date="2017" name="ISME J.">
        <title>Energy and carbon metabolisms in a deep terrestrial subsurface fluid microbial community.</title>
        <authorList>
            <person name="Momper L."/>
            <person name="Jungbluth S.P."/>
            <person name="Lee M.D."/>
            <person name="Amend J.P."/>
        </authorList>
    </citation>
    <scope>NUCLEOTIDE SEQUENCE [LARGE SCALE GENOMIC DNA]</scope>
    <source>
        <strain evidence="2">SURF_17</strain>
    </source>
</reference>
<dbReference type="InterPro" id="IPR007813">
    <property type="entry name" value="PilN"/>
</dbReference>
<accession>A0A419EMU9</accession>
<dbReference type="Gene3D" id="3.30.420.380">
    <property type="match status" value="1"/>
</dbReference>
<keyword evidence="1" id="KW-0472">Membrane</keyword>
<evidence type="ECO:0000313" key="2">
    <source>
        <dbReference type="EMBL" id="RJP64057.1"/>
    </source>
</evidence>
<dbReference type="PANTHER" id="PTHR32432">
    <property type="entry name" value="CELL DIVISION PROTEIN FTSA-RELATED"/>
    <property type="match status" value="1"/>
</dbReference>
<sequence length="494" mass="54526">MIFQAKSIGIDIQHNRVRIAVVAQQGGKVRVLNLIEREIPEAPEQETRAVAASIIRQAFEENALDSDVCVACLPAAYSINRILKMPIKDAGKILKTLKFQMEPQVPYPVEQIISDFLTIRMAQDGAEVLAIAVAKEHISQRLDVLKMAGVDPQVLTLDALALADFFMDPFVFTRDKVTALLRRDEKTAFLGFFVGERLVGYRHFDALIPQEQLAKELRRSLLGFGASAGAQNEIGALCVAGSDAEDLQRLLQASFQDFPVRTVEFDAHAVLEIPLALRENTKDYQLAIALANVGLGASANAVNFRQEEYAPVPLLARLKPNIIFSFAIAAVALIAWFGSLLAQTRYQSIELESLNREMLQIFADSMPGVKSPEAAQQKIREEQDKFKLLRNYSSHYVSPLDVLAAVASSIPDQKNLTLNDFSVSEDVLRMTGEVDSFDKINVLQGRLEASPLLSEVKIDSATKADKGDKVNFRIRARVAHEPAVTVEAQAEAVK</sequence>
<organism evidence="2 3">
    <name type="scientific">Candidatus Abyssobacteria bacterium SURF_17</name>
    <dbReference type="NCBI Taxonomy" id="2093361"/>
    <lineage>
        <taxon>Bacteria</taxon>
        <taxon>Pseudomonadati</taxon>
        <taxon>Candidatus Hydrogenedentota</taxon>
        <taxon>Candidatus Abyssobacteria</taxon>
    </lineage>
</organism>
<dbReference type="Pfam" id="PF05137">
    <property type="entry name" value="PilN"/>
    <property type="match status" value="1"/>
</dbReference>
<dbReference type="InterPro" id="IPR050696">
    <property type="entry name" value="FtsA/MreB"/>
</dbReference>
<keyword evidence="1" id="KW-0812">Transmembrane</keyword>
<comment type="caution">
    <text evidence="2">The sequence shown here is derived from an EMBL/GenBank/DDBJ whole genome shotgun (WGS) entry which is preliminary data.</text>
</comment>
<evidence type="ECO:0000256" key="1">
    <source>
        <dbReference type="SAM" id="Phobius"/>
    </source>
</evidence>
<evidence type="ECO:0008006" key="4">
    <source>
        <dbReference type="Google" id="ProtNLM"/>
    </source>
</evidence>
<dbReference type="Proteomes" id="UP000285961">
    <property type="component" value="Unassembled WGS sequence"/>
</dbReference>
<dbReference type="Pfam" id="PF11104">
    <property type="entry name" value="PilM_2"/>
    <property type="match status" value="1"/>
</dbReference>
<proteinExistence type="predicted"/>
<evidence type="ECO:0000313" key="3">
    <source>
        <dbReference type="Proteomes" id="UP000285961"/>
    </source>
</evidence>
<gene>
    <name evidence="2" type="ORF">C4532_19730</name>
</gene>
<feature type="transmembrane region" description="Helical" evidence="1">
    <location>
        <begin position="322"/>
        <end position="342"/>
    </location>
</feature>
<keyword evidence="1" id="KW-1133">Transmembrane helix</keyword>
<dbReference type="EMBL" id="QZKI01000143">
    <property type="protein sequence ID" value="RJP64057.1"/>
    <property type="molecule type" value="Genomic_DNA"/>
</dbReference>
<protein>
    <recommendedName>
        <fullName evidence="4">GspL periplasmic domain-containing protein</fullName>
    </recommendedName>
</protein>
<dbReference type="InterPro" id="IPR043129">
    <property type="entry name" value="ATPase_NBD"/>
</dbReference>
<name>A0A419EMU9_9BACT</name>
<dbReference type="PANTHER" id="PTHR32432:SF3">
    <property type="entry name" value="ETHANOLAMINE UTILIZATION PROTEIN EUTJ"/>
    <property type="match status" value="1"/>
</dbReference>